<organism evidence="2 3">
    <name type="scientific">Methyloradius palustris</name>
    <dbReference type="NCBI Taxonomy" id="2778876"/>
    <lineage>
        <taxon>Bacteria</taxon>
        <taxon>Pseudomonadati</taxon>
        <taxon>Pseudomonadota</taxon>
        <taxon>Betaproteobacteria</taxon>
        <taxon>Nitrosomonadales</taxon>
        <taxon>Methylophilaceae</taxon>
        <taxon>Methyloradius</taxon>
    </lineage>
</organism>
<keyword evidence="3" id="KW-1185">Reference proteome</keyword>
<feature type="transmembrane region" description="Helical" evidence="1">
    <location>
        <begin position="49"/>
        <end position="68"/>
    </location>
</feature>
<reference evidence="2" key="1">
    <citation type="journal article" date="2021" name="Arch. Microbiol.">
        <title>Methyloradius palustris gen. nov., sp. nov., a methanol-oxidizing bacterium isolated from snow.</title>
        <authorList>
            <person name="Miyadera T."/>
            <person name="Kojima H."/>
            <person name="Fukui M."/>
        </authorList>
    </citation>
    <scope>NUCLEOTIDE SEQUENCE</scope>
    <source>
        <strain evidence="2">Zm11</strain>
    </source>
</reference>
<dbReference type="InterPro" id="IPR019253">
    <property type="entry name" value="DUF2244_TM"/>
</dbReference>
<evidence type="ECO:0000313" key="3">
    <source>
        <dbReference type="Proteomes" id="UP000826722"/>
    </source>
</evidence>
<dbReference type="KEGG" id="mpau:ZMTM_13500"/>
<dbReference type="RefSeq" id="WP_221763216.1">
    <property type="nucleotide sequence ID" value="NZ_AP024110.1"/>
</dbReference>
<feature type="transmembrane region" description="Helical" evidence="1">
    <location>
        <begin position="23"/>
        <end position="43"/>
    </location>
</feature>
<evidence type="ECO:0000313" key="2">
    <source>
        <dbReference type="EMBL" id="BCM25091.1"/>
    </source>
</evidence>
<protein>
    <recommendedName>
        <fullName evidence="4">DUF2244 domain-containing protein</fullName>
    </recommendedName>
</protein>
<sequence length="154" mass="17518">MASNVVDFSFIARPNCSLSTRGMLSLVALITLVSLTIAVVFTIMGAWLILPFAGLELAALAYAFYFIHCHSHDYESIRIEEDQVAIEKHDYKITNRIIFQRYWAQVLLQDLPNGEQSLFLRSHGKKVQLGESLMNNEQRQQLARQLKQLVGSAY</sequence>
<dbReference type="Pfam" id="PF10003">
    <property type="entry name" value="DUF2244"/>
    <property type="match status" value="1"/>
</dbReference>
<dbReference type="Proteomes" id="UP000826722">
    <property type="component" value="Chromosome"/>
</dbReference>
<dbReference type="AlphaFoldDB" id="A0A8D5JR41"/>
<gene>
    <name evidence="2" type="ORF">ZMTM_13500</name>
</gene>
<keyword evidence="1" id="KW-0472">Membrane</keyword>
<evidence type="ECO:0008006" key="4">
    <source>
        <dbReference type="Google" id="ProtNLM"/>
    </source>
</evidence>
<keyword evidence="1" id="KW-1133">Transmembrane helix</keyword>
<dbReference type="EMBL" id="AP024110">
    <property type="protein sequence ID" value="BCM25091.1"/>
    <property type="molecule type" value="Genomic_DNA"/>
</dbReference>
<proteinExistence type="predicted"/>
<name>A0A8D5JR41_9PROT</name>
<evidence type="ECO:0000256" key="1">
    <source>
        <dbReference type="SAM" id="Phobius"/>
    </source>
</evidence>
<keyword evidence="1" id="KW-0812">Transmembrane</keyword>
<accession>A0A8D5JR41</accession>